<keyword evidence="1" id="KW-0812">Transmembrane</keyword>
<reference evidence="4" key="1">
    <citation type="submission" date="2017-02" db="UniProtKB">
        <authorList>
            <consortium name="WormBaseParasite"/>
        </authorList>
    </citation>
    <scope>IDENTIFICATION</scope>
</reference>
<dbReference type="EMBL" id="UYSL01026131">
    <property type="protein sequence ID" value="VDL85025.1"/>
    <property type="molecule type" value="Genomic_DNA"/>
</dbReference>
<dbReference type="WBParaSite" id="NBR_0002127801-mRNA-1">
    <property type="protein sequence ID" value="NBR_0002127801-mRNA-1"/>
    <property type="gene ID" value="NBR_0002127801"/>
</dbReference>
<evidence type="ECO:0000313" key="2">
    <source>
        <dbReference type="EMBL" id="VDL85025.1"/>
    </source>
</evidence>
<name>A0A0N4YVK6_NIPBR</name>
<reference evidence="2 3" key="2">
    <citation type="submission" date="2018-11" db="EMBL/GenBank/DDBJ databases">
        <authorList>
            <consortium name="Pathogen Informatics"/>
        </authorList>
    </citation>
    <scope>NUCLEOTIDE SEQUENCE [LARGE SCALE GENOMIC DNA]</scope>
</reference>
<accession>A0A0N4YVK6</accession>
<keyword evidence="1" id="KW-1133">Transmembrane helix</keyword>
<feature type="transmembrane region" description="Helical" evidence="1">
    <location>
        <begin position="7"/>
        <end position="30"/>
    </location>
</feature>
<sequence>MKCIIALICMLYINLVLITHSMLQYIYYMIWRCQSIFQ</sequence>
<organism evidence="4">
    <name type="scientific">Nippostrongylus brasiliensis</name>
    <name type="common">Rat hookworm</name>
    <dbReference type="NCBI Taxonomy" id="27835"/>
    <lineage>
        <taxon>Eukaryota</taxon>
        <taxon>Metazoa</taxon>
        <taxon>Ecdysozoa</taxon>
        <taxon>Nematoda</taxon>
        <taxon>Chromadorea</taxon>
        <taxon>Rhabditida</taxon>
        <taxon>Rhabditina</taxon>
        <taxon>Rhabditomorpha</taxon>
        <taxon>Strongyloidea</taxon>
        <taxon>Heligmosomidae</taxon>
        <taxon>Nippostrongylus</taxon>
    </lineage>
</organism>
<keyword evidence="3" id="KW-1185">Reference proteome</keyword>
<protein>
    <submittedName>
        <fullName evidence="4">CPXV167 protein</fullName>
    </submittedName>
</protein>
<evidence type="ECO:0000313" key="4">
    <source>
        <dbReference type="WBParaSite" id="NBR_0002127801-mRNA-1"/>
    </source>
</evidence>
<evidence type="ECO:0000256" key="1">
    <source>
        <dbReference type="SAM" id="Phobius"/>
    </source>
</evidence>
<dbReference type="AlphaFoldDB" id="A0A0N4YVK6"/>
<dbReference type="Proteomes" id="UP000271162">
    <property type="component" value="Unassembled WGS sequence"/>
</dbReference>
<keyword evidence="1" id="KW-0472">Membrane</keyword>
<proteinExistence type="predicted"/>
<evidence type="ECO:0000313" key="3">
    <source>
        <dbReference type="Proteomes" id="UP000271162"/>
    </source>
</evidence>
<gene>
    <name evidence="2" type="ORF">NBR_LOCUS21279</name>
</gene>